<dbReference type="GO" id="GO:0016226">
    <property type="term" value="P:iron-sulfur cluster assembly"/>
    <property type="evidence" value="ECO:0007669"/>
    <property type="project" value="InterPro"/>
</dbReference>
<gene>
    <name evidence="3" type="ORF">SAMN02745110_02136</name>
</gene>
<dbReference type="OrthoDB" id="9803529at2"/>
<dbReference type="Proteomes" id="UP000189857">
    <property type="component" value="Unassembled WGS sequence"/>
</dbReference>
<dbReference type="Pfam" id="PF01458">
    <property type="entry name" value="SUFBD_core"/>
    <property type="match status" value="1"/>
</dbReference>
<dbReference type="InterPro" id="IPR037284">
    <property type="entry name" value="SUF_FeS_clus_asmbl_SufBD_sf"/>
</dbReference>
<evidence type="ECO:0000259" key="2">
    <source>
        <dbReference type="Pfam" id="PF01458"/>
    </source>
</evidence>
<dbReference type="PANTHER" id="PTHR30508:SF1">
    <property type="entry name" value="UPF0051 PROTEIN ABCI8, CHLOROPLASTIC-RELATED"/>
    <property type="match status" value="1"/>
</dbReference>
<evidence type="ECO:0000256" key="1">
    <source>
        <dbReference type="ARBA" id="ARBA00043967"/>
    </source>
</evidence>
<dbReference type="AlphaFoldDB" id="A0A1T4PV31"/>
<feature type="domain" description="SUF system FeS cluster assembly SufBD core" evidence="2">
    <location>
        <begin position="106"/>
        <end position="329"/>
    </location>
</feature>
<dbReference type="InterPro" id="IPR000825">
    <property type="entry name" value="SUF_FeS_clus_asmbl_SufBD_core"/>
</dbReference>
<protein>
    <submittedName>
        <fullName evidence="3">Uncharacterized protein family (UPF0051)</fullName>
    </submittedName>
</protein>
<name>A0A1T4PV31_9FIRM</name>
<sequence>MADNIITANRLPGITWNWLKMNDVSIDAGGIKGEGTLAVNAPDNIKFSGFDPEEAKALTSVETGMGKETEELFDKFVASSKDILVEKGVKSASTVLIKPEYTKDSSVGSVNVVAREDSDVVLIADLTEIDQNISDVGIQTKILIKDRARVKLVQLYNLGKETSLISNIGAEVGEEARFELIQIFLGGKNVNAGCLACLKGDKASYYERTGYKVETGAKYDFNYVARHEGKKTEADIHANGVMYQDSYKLMRQTIDFLRGCSESKGAEREEVLLMDENLVNKSIPLILCKEEDVEGEHGASIGKISDEILFYLRARGLSDESIYDLMANGKILTVISEIDDAEYEKKLTDILVGETIDEEE</sequence>
<reference evidence="3 4" key="1">
    <citation type="submission" date="2017-02" db="EMBL/GenBank/DDBJ databases">
        <authorList>
            <person name="Peterson S.W."/>
        </authorList>
    </citation>
    <scope>NUCLEOTIDE SEQUENCE [LARGE SCALE GENOMIC DNA]</scope>
    <source>
        <strain evidence="3 4">ATCC 17233</strain>
    </source>
</reference>
<organism evidence="3 4">
    <name type="scientific">Eubacterium ruminantium</name>
    <dbReference type="NCBI Taxonomy" id="42322"/>
    <lineage>
        <taxon>Bacteria</taxon>
        <taxon>Bacillati</taxon>
        <taxon>Bacillota</taxon>
        <taxon>Clostridia</taxon>
        <taxon>Eubacteriales</taxon>
        <taxon>Eubacteriaceae</taxon>
        <taxon>Eubacterium</taxon>
    </lineage>
</organism>
<comment type="similarity">
    <text evidence="1">Belongs to the iron-sulfur cluster assembly SufBD family.</text>
</comment>
<dbReference type="RefSeq" id="WP_090348142.1">
    <property type="nucleotide sequence ID" value="NZ_FNHR01000011.1"/>
</dbReference>
<dbReference type="EMBL" id="FUXA01000014">
    <property type="protein sequence ID" value="SJZ95111.1"/>
    <property type="molecule type" value="Genomic_DNA"/>
</dbReference>
<keyword evidence="4" id="KW-1185">Reference proteome</keyword>
<proteinExistence type="inferred from homology"/>
<evidence type="ECO:0000313" key="3">
    <source>
        <dbReference type="EMBL" id="SJZ95111.1"/>
    </source>
</evidence>
<dbReference type="InterPro" id="IPR055346">
    <property type="entry name" value="Fe-S_cluster_assembly_SufBD"/>
</dbReference>
<dbReference type="PANTHER" id="PTHR30508">
    <property type="entry name" value="FES CLUSTER ASSEMBLY PROTEIN SUF"/>
    <property type="match status" value="1"/>
</dbReference>
<accession>A0A1T4PV31</accession>
<dbReference type="SUPFAM" id="SSF101960">
    <property type="entry name" value="Stabilizer of iron transporter SufD"/>
    <property type="match status" value="1"/>
</dbReference>
<evidence type="ECO:0000313" key="4">
    <source>
        <dbReference type="Proteomes" id="UP000189857"/>
    </source>
</evidence>